<evidence type="ECO:0000313" key="10">
    <source>
        <dbReference type="EMBL" id="KAF9486007.1"/>
    </source>
</evidence>
<keyword evidence="3" id="KW-0963">Cytoplasm</keyword>
<dbReference type="GO" id="GO:0016281">
    <property type="term" value="C:eukaryotic translation initiation factor 4F complex"/>
    <property type="evidence" value="ECO:0007669"/>
    <property type="project" value="TreeGrafter"/>
</dbReference>
<reference evidence="10" key="1">
    <citation type="submission" date="2020-11" db="EMBL/GenBank/DDBJ databases">
        <authorList>
            <consortium name="DOE Joint Genome Institute"/>
            <person name="Ahrendt S."/>
            <person name="Riley R."/>
            <person name="Andreopoulos W."/>
            <person name="Labutti K."/>
            <person name="Pangilinan J."/>
            <person name="Ruiz-Duenas F.J."/>
            <person name="Barrasa J.M."/>
            <person name="Sanchez-Garcia M."/>
            <person name="Camarero S."/>
            <person name="Miyauchi S."/>
            <person name="Serrano A."/>
            <person name="Linde D."/>
            <person name="Babiker R."/>
            <person name="Drula E."/>
            <person name="Ayuso-Fernandez I."/>
            <person name="Pacheco R."/>
            <person name="Padilla G."/>
            <person name="Ferreira P."/>
            <person name="Barriuso J."/>
            <person name="Kellner H."/>
            <person name="Castanera R."/>
            <person name="Alfaro M."/>
            <person name="Ramirez L."/>
            <person name="Pisabarro A.G."/>
            <person name="Kuo A."/>
            <person name="Tritt A."/>
            <person name="Lipzen A."/>
            <person name="He G."/>
            <person name="Yan M."/>
            <person name="Ng V."/>
            <person name="Cullen D."/>
            <person name="Martin F."/>
            <person name="Rosso M.-N."/>
            <person name="Henrissat B."/>
            <person name="Hibbett D."/>
            <person name="Martinez A.T."/>
            <person name="Grigoriev I.V."/>
        </authorList>
    </citation>
    <scope>NUCLEOTIDE SEQUENCE</scope>
    <source>
        <strain evidence="10">CIRM-BRFM 674</strain>
    </source>
</reference>
<evidence type="ECO:0000256" key="8">
    <source>
        <dbReference type="SAM" id="MobiDB-lite"/>
    </source>
</evidence>
<evidence type="ECO:0000259" key="9">
    <source>
        <dbReference type="SMART" id="SM00543"/>
    </source>
</evidence>
<keyword evidence="4" id="KW-0396">Initiation factor</keyword>
<evidence type="ECO:0000256" key="6">
    <source>
        <dbReference type="ARBA" id="ARBA00022884"/>
    </source>
</evidence>
<dbReference type="SUPFAM" id="SSF48371">
    <property type="entry name" value="ARM repeat"/>
    <property type="match status" value="1"/>
</dbReference>
<dbReference type="Proteomes" id="UP000807469">
    <property type="component" value="Unassembled WGS sequence"/>
</dbReference>
<comment type="similarity">
    <text evidence="2">Belongs to the eukaryotic initiation factor 4G family.</text>
</comment>
<evidence type="ECO:0000256" key="7">
    <source>
        <dbReference type="ARBA" id="ARBA00022917"/>
    </source>
</evidence>
<keyword evidence="5" id="KW-0597">Phosphoprotein</keyword>
<proteinExistence type="inferred from homology"/>
<accession>A0A9P6D080</accession>
<dbReference type="PANTHER" id="PTHR23253">
    <property type="entry name" value="EUKARYOTIC TRANSLATION INITIATION FACTOR 4 GAMMA"/>
    <property type="match status" value="1"/>
</dbReference>
<comment type="subcellular location">
    <subcellularLocation>
        <location evidence="1">Cytoplasm</location>
    </subcellularLocation>
</comment>
<protein>
    <submittedName>
        <fullName evidence="10">ARM repeat-containing protein</fullName>
    </submittedName>
</protein>
<keyword evidence="11" id="KW-1185">Reference proteome</keyword>
<dbReference type="InterPro" id="IPR016024">
    <property type="entry name" value="ARM-type_fold"/>
</dbReference>
<feature type="region of interest" description="Disordered" evidence="8">
    <location>
        <begin position="338"/>
        <end position="393"/>
    </location>
</feature>
<name>A0A9P6D080_9AGAR</name>
<evidence type="ECO:0000256" key="3">
    <source>
        <dbReference type="ARBA" id="ARBA00022490"/>
    </source>
</evidence>
<dbReference type="AlphaFoldDB" id="A0A9P6D080"/>
<dbReference type="SMART" id="SM00543">
    <property type="entry name" value="MIF4G"/>
    <property type="match status" value="1"/>
</dbReference>
<dbReference type="GO" id="GO:0003729">
    <property type="term" value="F:mRNA binding"/>
    <property type="evidence" value="ECO:0007669"/>
    <property type="project" value="TreeGrafter"/>
</dbReference>
<keyword evidence="6" id="KW-0694">RNA-binding</keyword>
<dbReference type="InterPro" id="IPR003890">
    <property type="entry name" value="MIF4G-like_typ-3"/>
</dbReference>
<keyword evidence="7" id="KW-0648">Protein biosynthesis</keyword>
<dbReference type="GO" id="GO:0003743">
    <property type="term" value="F:translation initiation factor activity"/>
    <property type="evidence" value="ECO:0007669"/>
    <property type="project" value="UniProtKB-KW"/>
</dbReference>
<comment type="caution">
    <text evidence="10">The sequence shown here is derived from an EMBL/GenBank/DDBJ whole genome shotgun (WGS) entry which is preliminary data.</text>
</comment>
<dbReference type="FunFam" id="1.25.40.180:FF:000020">
    <property type="entry name" value="Eukaryotic translation initiation factor subunit"/>
    <property type="match status" value="1"/>
</dbReference>
<evidence type="ECO:0000256" key="4">
    <source>
        <dbReference type="ARBA" id="ARBA00022540"/>
    </source>
</evidence>
<evidence type="ECO:0000256" key="5">
    <source>
        <dbReference type="ARBA" id="ARBA00022553"/>
    </source>
</evidence>
<dbReference type="GO" id="GO:0010494">
    <property type="term" value="C:cytoplasmic stress granule"/>
    <property type="evidence" value="ECO:0007669"/>
    <property type="project" value="UniProtKB-ARBA"/>
</dbReference>
<sequence length="517" mass="58314">MDILYKALVILGVLFLGYYYVSKRANPPSGVKDAPCRWSRKALIFDADSPEMVNRKVKGLLNKLTMKKFNSISDQIITWANEMEGDKKSHTLIRISILVFEKAMDEAGMYAEMYARLCRKIVEQTSLKMQDDDIRDYEGKPFDGGQPFRDCLFILCWVYIEWGRMAKQTIAPTAVAKVDVDRTVNDVNAKYYAAQKAKRQGLGLIKFIGELFKLQVLTEHVMHEYVKKLLDNIDNPEEEVIESLCKLLTTVGEILDHPESRAHLDVYFSRMKQLMKSPNINSRMQYMLLDVIELRERKWVSRTSVASLRMNPRTSEMPAKERFAPGKLESYSRQISMSLSDGRTDESKVGPNALAASDGSDPKRPPKAGKKRRKKKKENSSVQEPAAGQTRIQVQSNELHTAESLEVSLSNPQKALAPIYSQSTQILCNDDSPQNPSKALPTPNIIGPSIDDLNRSDIDVIKHHVRILVNRLKENQKVNKNAQQLGQNGINSISVMDDEGGNIIAIVNLIINMDSGA</sequence>
<evidence type="ECO:0000256" key="1">
    <source>
        <dbReference type="ARBA" id="ARBA00004496"/>
    </source>
</evidence>
<feature type="domain" description="MIF4G" evidence="9">
    <location>
        <begin position="54"/>
        <end position="298"/>
    </location>
</feature>
<dbReference type="PANTHER" id="PTHR23253:SF9">
    <property type="entry name" value="EUKARYOTIC TRANSLATION INITIATION FACTOR 4 GAMMA 2"/>
    <property type="match status" value="1"/>
</dbReference>
<gene>
    <name evidence="10" type="ORF">BDN70DRAFT_870506</name>
</gene>
<evidence type="ECO:0000313" key="11">
    <source>
        <dbReference type="Proteomes" id="UP000807469"/>
    </source>
</evidence>
<organism evidence="10 11">
    <name type="scientific">Pholiota conissans</name>
    <dbReference type="NCBI Taxonomy" id="109636"/>
    <lineage>
        <taxon>Eukaryota</taxon>
        <taxon>Fungi</taxon>
        <taxon>Dikarya</taxon>
        <taxon>Basidiomycota</taxon>
        <taxon>Agaricomycotina</taxon>
        <taxon>Agaricomycetes</taxon>
        <taxon>Agaricomycetidae</taxon>
        <taxon>Agaricales</taxon>
        <taxon>Agaricineae</taxon>
        <taxon>Strophariaceae</taxon>
        <taxon>Pholiota</taxon>
    </lineage>
</organism>
<dbReference type="OrthoDB" id="514777at2759"/>
<feature type="compositionally biased region" description="Basic residues" evidence="8">
    <location>
        <begin position="365"/>
        <end position="377"/>
    </location>
</feature>
<dbReference type="Gene3D" id="1.25.40.180">
    <property type="match status" value="1"/>
</dbReference>
<dbReference type="Pfam" id="PF02854">
    <property type="entry name" value="MIF4G"/>
    <property type="match status" value="1"/>
</dbReference>
<evidence type="ECO:0000256" key="2">
    <source>
        <dbReference type="ARBA" id="ARBA00005775"/>
    </source>
</evidence>
<dbReference type="EMBL" id="MU155132">
    <property type="protein sequence ID" value="KAF9486007.1"/>
    <property type="molecule type" value="Genomic_DNA"/>
</dbReference>